<keyword evidence="3" id="KW-1185">Reference proteome</keyword>
<dbReference type="InterPro" id="IPR025110">
    <property type="entry name" value="AMP-bd_C"/>
</dbReference>
<reference evidence="2 3" key="1">
    <citation type="submission" date="2021-04" db="EMBL/GenBank/DDBJ databases">
        <title>Genomic and host-range diversity within the Dickeya zeae complex, identification of D. zeae and D. oryzae members, proposal of two novel subspecies D. zeae subsp. zeae subsp. nov. and D. zeae subsp. dombae subsp. nov.</title>
        <authorList>
            <person name="Van Gijsegem F."/>
            <person name="Hugouvieux-Cotte-Pattat N."/>
        </authorList>
    </citation>
    <scope>NUCLEOTIDE SEQUENCE [LARGE SCALE GENOMIC DNA]</scope>
    <source>
        <strain evidence="2 3">FVG03</strain>
    </source>
</reference>
<dbReference type="PANTHER" id="PTHR45527:SF1">
    <property type="entry name" value="FATTY ACID SYNTHASE"/>
    <property type="match status" value="1"/>
</dbReference>
<comment type="caution">
    <text evidence="2">The sequence shown here is derived from an EMBL/GenBank/DDBJ whole genome shotgun (WGS) entry which is preliminary data.</text>
</comment>
<dbReference type="Gene3D" id="2.30.38.10">
    <property type="entry name" value="Luciferase, Domain 3"/>
    <property type="match status" value="1"/>
</dbReference>
<sequence length="152" mass="16479">PVGVTGEIYIGGVGVARGYLNRPDLTAERFLADPFSTAPNARMYKTGDVGRWHADGTIDYLGRNDEQVKIRGFRIEPGEIAAVLTTCAGVTDAVVTVSPDQQLLAYYISDDTISDDSEVTTEALKAQLAQRLPAHMVPSAYVRLDRIPLTPN</sequence>
<evidence type="ECO:0000313" key="3">
    <source>
        <dbReference type="Proteomes" id="UP000810130"/>
    </source>
</evidence>
<organism evidence="2 3">
    <name type="scientific">Dickeya oryzae</name>
    <dbReference type="NCBI Taxonomy" id="1240404"/>
    <lineage>
        <taxon>Bacteria</taxon>
        <taxon>Pseudomonadati</taxon>
        <taxon>Pseudomonadota</taxon>
        <taxon>Gammaproteobacteria</taxon>
        <taxon>Enterobacterales</taxon>
        <taxon>Pectobacteriaceae</taxon>
        <taxon>Dickeya</taxon>
    </lineage>
</organism>
<evidence type="ECO:0000313" key="2">
    <source>
        <dbReference type="EMBL" id="MBP2860035.1"/>
    </source>
</evidence>
<feature type="non-terminal residue" evidence="2">
    <location>
        <position position="152"/>
    </location>
</feature>
<feature type="domain" description="AMP-binding enzyme C-terminal" evidence="1">
    <location>
        <begin position="79"/>
        <end position="152"/>
    </location>
</feature>
<dbReference type="RefSeq" id="WP_210175924.1">
    <property type="nucleotide sequence ID" value="NZ_JAGJWX010000079.1"/>
</dbReference>
<feature type="non-terminal residue" evidence="2">
    <location>
        <position position="1"/>
    </location>
</feature>
<dbReference type="Gene3D" id="3.30.300.30">
    <property type="match status" value="1"/>
</dbReference>
<dbReference type="EMBL" id="JAGJWX010000079">
    <property type="protein sequence ID" value="MBP2860035.1"/>
    <property type="molecule type" value="Genomic_DNA"/>
</dbReference>
<gene>
    <name evidence="2" type="ORF">J8657_20850</name>
</gene>
<evidence type="ECO:0000259" key="1">
    <source>
        <dbReference type="Pfam" id="PF13193"/>
    </source>
</evidence>
<dbReference type="SUPFAM" id="SSF56801">
    <property type="entry name" value="Acetyl-CoA synthetase-like"/>
    <property type="match status" value="1"/>
</dbReference>
<dbReference type="Pfam" id="PF13193">
    <property type="entry name" value="AMP-binding_C"/>
    <property type="match status" value="1"/>
</dbReference>
<name>A0ABS5BK74_9GAMM</name>
<dbReference type="Proteomes" id="UP000810130">
    <property type="component" value="Unassembled WGS sequence"/>
</dbReference>
<accession>A0ABS5BK74</accession>
<proteinExistence type="predicted"/>
<dbReference type="PANTHER" id="PTHR45527">
    <property type="entry name" value="NONRIBOSOMAL PEPTIDE SYNTHETASE"/>
    <property type="match status" value="1"/>
</dbReference>
<dbReference type="InterPro" id="IPR045851">
    <property type="entry name" value="AMP-bd_C_sf"/>
</dbReference>
<protein>
    <submittedName>
        <fullName evidence="2">AMP-binding protein</fullName>
    </submittedName>
</protein>